<keyword evidence="2" id="KW-1133">Transmembrane helix</keyword>
<evidence type="ECO:0000313" key="3">
    <source>
        <dbReference type="EMBL" id="KAE8412974.1"/>
    </source>
</evidence>
<gene>
    <name evidence="3" type="ORF">BDV36DRAFT_269802</name>
</gene>
<evidence type="ECO:0000256" key="2">
    <source>
        <dbReference type="SAM" id="Phobius"/>
    </source>
</evidence>
<dbReference type="EMBL" id="ML735818">
    <property type="protein sequence ID" value="KAE8412974.1"/>
    <property type="molecule type" value="Genomic_DNA"/>
</dbReference>
<keyword evidence="2" id="KW-0812">Transmembrane</keyword>
<name>A0ABQ6W772_9EURO</name>
<keyword evidence="2" id="KW-0472">Membrane</keyword>
<accession>A0ABQ6W772</accession>
<reference evidence="3 4" key="1">
    <citation type="submission" date="2019-04" db="EMBL/GenBank/DDBJ databases">
        <authorList>
            <consortium name="DOE Joint Genome Institute"/>
            <person name="Mondo S."/>
            <person name="Kjaerbolling I."/>
            <person name="Vesth T."/>
            <person name="Frisvad J.C."/>
            <person name="Nybo J.L."/>
            <person name="Theobald S."/>
            <person name="Kildgaard S."/>
            <person name="Isbrandt T."/>
            <person name="Kuo A."/>
            <person name="Sato A."/>
            <person name="Lyhne E.K."/>
            <person name="Kogle M.E."/>
            <person name="Wiebenga A."/>
            <person name="Kun R.S."/>
            <person name="Lubbers R.J."/>
            <person name="Makela M.R."/>
            <person name="Barry K."/>
            <person name="Chovatia M."/>
            <person name="Clum A."/>
            <person name="Daum C."/>
            <person name="Haridas S."/>
            <person name="He G."/>
            <person name="LaButti K."/>
            <person name="Lipzen A."/>
            <person name="Riley R."/>
            <person name="Salamov A."/>
            <person name="Simmons B.A."/>
            <person name="Magnuson J.K."/>
            <person name="Henrissat B."/>
            <person name="Mortensen U.H."/>
            <person name="Larsen T.O."/>
            <person name="Devries R.P."/>
            <person name="Grigoriev I.V."/>
            <person name="Machida M."/>
            <person name="Baker S.E."/>
            <person name="Andersen M.R."/>
            <person name="Cantor M.N."/>
            <person name="Hua S.X."/>
        </authorList>
    </citation>
    <scope>NUCLEOTIDE SEQUENCE [LARGE SCALE GENOMIC DNA]</scope>
    <source>
        <strain evidence="3 4">CBS 117616</strain>
    </source>
</reference>
<keyword evidence="4" id="KW-1185">Reference proteome</keyword>
<organism evidence="3 4">
    <name type="scientific">Aspergillus pseudocaelatus</name>
    <dbReference type="NCBI Taxonomy" id="1825620"/>
    <lineage>
        <taxon>Eukaryota</taxon>
        <taxon>Fungi</taxon>
        <taxon>Dikarya</taxon>
        <taxon>Ascomycota</taxon>
        <taxon>Pezizomycotina</taxon>
        <taxon>Eurotiomycetes</taxon>
        <taxon>Eurotiomycetidae</taxon>
        <taxon>Eurotiales</taxon>
        <taxon>Aspergillaceae</taxon>
        <taxon>Aspergillus</taxon>
        <taxon>Aspergillus subgen. Circumdati</taxon>
    </lineage>
</organism>
<dbReference type="Proteomes" id="UP000325395">
    <property type="component" value="Unassembled WGS sequence"/>
</dbReference>
<sequence>MHSIWEGREKGHVSDQNPDMKSVAPRIIQIAMIIANTMYFVFCLSTRSKEFGCCHTLSNSLVASLTWIKERFVMVRSYEGIGAAGDGYARGPETPRPETNNQRGL</sequence>
<feature type="transmembrane region" description="Helical" evidence="2">
    <location>
        <begin position="23"/>
        <end position="42"/>
    </location>
</feature>
<protein>
    <submittedName>
        <fullName evidence="3">Uncharacterized protein</fullName>
    </submittedName>
</protein>
<feature type="region of interest" description="Disordered" evidence="1">
    <location>
        <begin position="82"/>
        <end position="105"/>
    </location>
</feature>
<evidence type="ECO:0000256" key="1">
    <source>
        <dbReference type="SAM" id="MobiDB-lite"/>
    </source>
</evidence>
<evidence type="ECO:0000313" key="4">
    <source>
        <dbReference type="Proteomes" id="UP000325395"/>
    </source>
</evidence>
<proteinExistence type="predicted"/>